<organism evidence="2 3">
    <name type="scientific">Klebsormidium nitens</name>
    <name type="common">Green alga</name>
    <name type="synonym">Ulothrix nitens</name>
    <dbReference type="NCBI Taxonomy" id="105231"/>
    <lineage>
        <taxon>Eukaryota</taxon>
        <taxon>Viridiplantae</taxon>
        <taxon>Streptophyta</taxon>
        <taxon>Klebsormidiophyceae</taxon>
        <taxon>Klebsormidiales</taxon>
        <taxon>Klebsormidiaceae</taxon>
        <taxon>Klebsormidium</taxon>
    </lineage>
</organism>
<evidence type="ECO:0000313" key="3">
    <source>
        <dbReference type="Proteomes" id="UP000054558"/>
    </source>
</evidence>
<feature type="chain" id="PRO_5013118619" description="DUF11 domain-containing protein" evidence="1">
    <location>
        <begin position="25"/>
        <end position="328"/>
    </location>
</feature>
<evidence type="ECO:0000256" key="1">
    <source>
        <dbReference type="SAM" id="SignalP"/>
    </source>
</evidence>
<proteinExistence type="predicted"/>
<reference evidence="2 3" key="1">
    <citation type="journal article" date="2014" name="Nat. Commun.">
        <title>Klebsormidium flaccidum genome reveals primary factors for plant terrestrial adaptation.</title>
        <authorList>
            <person name="Hori K."/>
            <person name="Maruyama F."/>
            <person name="Fujisawa T."/>
            <person name="Togashi T."/>
            <person name="Yamamoto N."/>
            <person name="Seo M."/>
            <person name="Sato S."/>
            <person name="Yamada T."/>
            <person name="Mori H."/>
            <person name="Tajima N."/>
            <person name="Moriyama T."/>
            <person name="Ikeuchi M."/>
            <person name="Watanabe M."/>
            <person name="Wada H."/>
            <person name="Kobayashi K."/>
            <person name="Saito M."/>
            <person name="Masuda T."/>
            <person name="Sasaki-Sekimoto Y."/>
            <person name="Mashiguchi K."/>
            <person name="Awai K."/>
            <person name="Shimojima M."/>
            <person name="Masuda S."/>
            <person name="Iwai M."/>
            <person name="Nobusawa T."/>
            <person name="Narise T."/>
            <person name="Kondo S."/>
            <person name="Saito H."/>
            <person name="Sato R."/>
            <person name="Murakawa M."/>
            <person name="Ihara Y."/>
            <person name="Oshima-Yamada Y."/>
            <person name="Ohtaka K."/>
            <person name="Satoh M."/>
            <person name="Sonobe K."/>
            <person name="Ishii M."/>
            <person name="Ohtani R."/>
            <person name="Kanamori-Sato M."/>
            <person name="Honoki R."/>
            <person name="Miyazaki D."/>
            <person name="Mochizuki H."/>
            <person name="Umetsu J."/>
            <person name="Higashi K."/>
            <person name="Shibata D."/>
            <person name="Kamiya Y."/>
            <person name="Sato N."/>
            <person name="Nakamura Y."/>
            <person name="Tabata S."/>
            <person name="Ida S."/>
            <person name="Kurokawa K."/>
            <person name="Ohta H."/>
        </authorList>
    </citation>
    <scope>NUCLEOTIDE SEQUENCE [LARGE SCALE GENOMIC DNA]</scope>
    <source>
        <strain evidence="2 3">NIES-2285</strain>
    </source>
</reference>
<name>A0A1Y1I954_KLENI</name>
<accession>A0A1Y1I954</accession>
<keyword evidence="3" id="KW-1185">Reference proteome</keyword>
<feature type="signal peptide" evidence="1">
    <location>
        <begin position="1"/>
        <end position="24"/>
    </location>
</feature>
<evidence type="ECO:0008006" key="4">
    <source>
        <dbReference type="Google" id="ProtNLM"/>
    </source>
</evidence>
<dbReference type="AlphaFoldDB" id="A0A1Y1I954"/>
<evidence type="ECO:0000313" key="2">
    <source>
        <dbReference type="EMBL" id="GAQ85949.1"/>
    </source>
</evidence>
<dbReference type="EMBL" id="DF237211">
    <property type="protein sequence ID" value="GAQ85949.1"/>
    <property type="molecule type" value="Genomic_DNA"/>
</dbReference>
<protein>
    <recommendedName>
        <fullName evidence="4">DUF11 domain-containing protein</fullName>
    </recommendedName>
</protein>
<keyword evidence="1" id="KW-0732">Signal</keyword>
<dbReference type="Proteomes" id="UP000054558">
    <property type="component" value="Unassembled WGS sequence"/>
</dbReference>
<sequence length="328" mass="34698">MAPSAGRNLLLIGALFVLFVGANAQNGTTIQINFIAANGPVVVGKFLQFTTLLRNSGPSSYNGSNGTNVTVVFNGTLSVTCSDAYLLNVNSTLASPGCNEQITIPPYAVGSQLNESYPGCDVNPQGLIDLNTTTGPVRYPTSVTADGHTATWTNVILAPGVTTALPVVGFIQYQQPILCLATFGPSDPTGANSTILNAPSGVNGTSSNTLQKGTIFNSILQPPSSRKPPSRSYSWKRNRCPWAEGGSGACADNRSRTSAFAYSYSHSFSYHCTVVPTSFRLVPDTRVNKAALLKKPRYSEGGNQGFLRGKKAGFLRVRHFASTVTYLG</sequence>
<gene>
    <name evidence="2" type="ORF">KFL_002620150</name>
</gene>